<comment type="caution">
    <text evidence="1">The sequence shown here is derived from an EMBL/GenBank/DDBJ whole genome shotgun (WGS) entry which is preliminary data.</text>
</comment>
<gene>
    <name evidence="1" type="ORF">THAOC_02506</name>
</gene>
<keyword evidence="2" id="KW-1185">Reference proteome</keyword>
<accession>K0TAM1</accession>
<organism evidence="1 2">
    <name type="scientific">Thalassiosira oceanica</name>
    <name type="common">Marine diatom</name>
    <dbReference type="NCBI Taxonomy" id="159749"/>
    <lineage>
        <taxon>Eukaryota</taxon>
        <taxon>Sar</taxon>
        <taxon>Stramenopiles</taxon>
        <taxon>Ochrophyta</taxon>
        <taxon>Bacillariophyta</taxon>
        <taxon>Coscinodiscophyceae</taxon>
        <taxon>Thalassiosirophycidae</taxon>
        <taxon>Thalassiosirales</taxon>
        <taxon>Thalassiosiraceae</taxon>
        <taxon>Thalassiosira</taxon>
    </lineage>
</organism>
<dbReference type="AlphaFoldDB" id="K0TAM1"/>
<name>K0TAM1_THAOC</name>
<sequence length="136" mass="14877">MLSAHPLAKILPESRLRTAGVRLPLLVSARIKHVKLGLGASRCSQSQASRSSHRHADNAELVHAALRPCDQPALPGQLPGQASWQDDKLHEAENNFQVRLLFSRGKFCRAPTEGEARAPSIEVVLILVAHFWQAPA</sequence>
<dbReference type="EMBL" id="AGNL01002741">
    <property type="protein sequence ID" value="EJK75758.1"/>
    <property type="molecule type" value="Genomic_DNA"/>
</dbReference>
<proteinExistence type="predicted"/>
<evidence type="ECO:0000313" key="2">
    <source>
        <dbReference type="Proteomes" id="UP000266841"/>
    </source>
</evidence>
<dbReference type="Proteomes" id="UP000266841">
    <property type="component" value="Unassembled WGS sequence"/>
</dbReference>
<protein>
    <submittedName>
        <fullName evidence="1">Uncharacterized protein</fullName>
    </submittedName>
</protein>
<reference evidence="1 2" key="1">
    <citation type="journal article" date="2012" name="Genome Biol.">
        <title>Genome and low-iron response of an oceanic diatom adapted to chronic iron limitation.</title>
        <authorList>
            <person name="Lommer M."/>
            <person name="Specht M."/>
            <person name="Roy A.S."/>
            <person name="Kraemer L."/>
            <person name="Andreson R."/>
            <person name="Gutowska M.A."/>
            <person name="Wolf J."/>
            <person name="Bergner S.V."/>
            <person name="Schilhabel M.B."/>
            <person name="Klostermeier U.C."/>
            <person name="Beiko R.G."/>
            <person name="Rosenstiel P."/>
            <person name="Hippler M."/>
            <person name="Laroche J."/>
        </authorList>
    </citation>
    <scope>NUCLEOTIDE SEQUENCE [LARGE SCALE GENOMIC DNA]</scope>
    <source>
        <strain evidence="1 2">CCMP1005</strain>
    </source>
</reference>
<evidence type="ECO:0000313" key="1">
    <source>
        <dbReference type="EMBL" id="EJK75758.1"/>
    </source>
</evidence>